<dbReference type="PANTHER" id="PTHR33594">
    <property type="entry name" value="SUPERFAMILY HYDROLASE, PUTATIVE (AFU_ORTHOLOGUE AFUA_1G03035)-RELATED"/>
    <property type="match status" value="1"/>
</dbReference>
<evidence type="ECO:0000313" key="3">
    <source>
        <dbReference type="Proteomes" id="UP000076574"/>
    </source>
</evidence>
<dbReference type="Gene3D" id="1.10.3210.50">
    <property type="match status" value="1"/>
</dbReference>
<dbReference type="OrthoDB" id="9797344at2"/>
<dbReference type="CDD" id="cd00077">
    <property type="entry name" value="HDc"/>
    <property type="match status" value="1"/>
</dbReference>
<accession>A0A161SSI3</accession>
<keyword evidence="3" id="KW-1185">Reference proteome</keyword>
<dbReference type="EMBL" id="LVYV01000004">
    <property type="protein sequence ID" value="KZD24302.1"/>
    <property type="molecule type" value="Genomic_DNA"/>
</dbReference>
<dbReference type="InterPro" id="IPR006674">
    <property type="entry name" value="HD_domain"/>
</dbReference>
<proteinExistence type="predicted"/>
<organism evidence="2 3">
    <name type="scientific">Tardiphaga robiniae</name>
    <dbReference type="NCBI Taxonomy" id="943830"/>
    <lineage>
        <taxon>Bacteria</taxon>
        <taxon>Pseudomonadati</taxon>
        <taxon>Pseudomonadota</taxon>
        <taxon>Alphaproteobacteria</taxon>
        <taxon>Hyphomicrobiales</taxon>
        <taxon>Nitrobacteraceae</taxon>
        <taxon>Tardiphaga</taxon>
    </lineage>
</organism>
<feature type="domain" description="HD/PDEase" evidence="1">
    <location>
        <begin position="29"/>
        <end position="146"/>
    </location>
</feature>
<evidence type="ECO:0000313" key="2">
    <source>
        <dbReference type="EMBL" id="KZD24302.1"/>
    </source>
</evidence>
<protein>
    <submittedName>
        <fullName evidence="2">Phosphohydrolase</fullName>
    </submittedName>
</protein>
<keyword evidence="2" id="KW-0378">Hydrolase</keyword>
<dbReference type="SMART" id="SM00471">
    <property type="entry name" value="HDc"/>
    <property type="match status" value="1"/>
</dbReference>
<dbReference type="SUPFAM" id="SSF109604">
    <property type="entry name" value="HD-domain/PDEase-like"/>
    <property type="match status" value="1"/>
</dbReference>
<dbReference type="Proteomes" id="UP000076574">
    <property type="component" value="Unassembled WGS sequence"/>
</dbReference>
<dbReference type="STRING" id="943830.A4A58_22720"/>
<dbReference type="RefSeq" id="WP_068731002.1">
    <property type="nucleotide sequence ID" value="NZ_LVYV01000004.1"/>
</dbReference>
<dbReference type="PANTHER" id="PTHR33594:SF1">
    <property type="entry name" value="HD_PDEASE DOMAIN-CONTAINING PROTEIN"/>
    <property type="match status" value="1"/>
</dbReference>
<gene>
    <name evidence="2" type="ORF">A4A58_22720</name>
</gene>
<dbReference type="InterPro" id="IPR003607">
    <property type="entry name" value="HD/PDEase_dom"/>
</dbReference>
<name>A0A161SSI3_9BRAD</name>
<evidence type="ECO:0000259" key="1">
    <source>
        <dbReference type="SMART" id="SM00471"/>
    </source>
</evidence>
<sequence>MTEITGIATAFAPFETLASSLLHHIKTDDGSHDVAHLARVWSNVRTIQDVEGGDSEILAAATLLHDCVAVEKSSPLRASASRLAAEHAVTLLAPFGWTTERLDHVAHAIAAHSFSAKITPETIEAQILQDADRLDAMGAIGIARCFYTAGRMQSLLYDPEDPAARHRAFDDRNFAIDHLPAKLLTLADGFNTATGRRMAQERHARTEAFLTAFLAEVGVS</sequence>
<reference evidence="2 3" key="1">
    <citation type="submission" date="2016-03" db="EMBL/GenBank/DDBJ databases">
        <title>Microsymbionts genomes from the relict species Vavilovia formosa (Stev.) Fed.</title>
        <authorList>
            <person name="Kopat V."/>
            <person name="Chirak E."/>
            <person name="Kimeklis A."/>
            <person name="Andronov E."/>
        </authorList>
    </citation>
    <scope>NUCLEOTIDE SEQUENCE [LARGE SCALE GENOMIC DNA]</scope>
    <source>
        <strain evidence="2 3">Vaf07</strain>
    </source>
</reference>
<dbReference type="Pfam" id="PF01966">
    <property type="entry name" value="HD"/>
    <property type="match status" value="1"/>
</dbReference>
<dbReference type="AlphaFoldDB" id="A0A161SSI3"/>
<comment type="caution">
    <text evidence="2">The sequence shown here is derived from an EMBL/GenBank/DDBJ whole genome shotgun (WGS) entry which is preliminary data.</text>
</comment>
<dbReference type="GO" id="GO:0016787">
    <property type="term" value="F:hydrolase activity"/>
    <property type="evidence" value="ECO:0007669"/>
    <property type="project" value="UniProtKB-KW"/>
</dbReference>